<accession>K0R2R1</accession>
<dbReference type="PROSITE" id="PS50929">
    <property type="entry name" value="ABC_TM1F"/>
    <property type="match status" value="2"/>
</dbReference>
<dbReference type="Gene3D" id="3.40.50.300">
    <property type="entry name" value="P-loop containing nucleotide triphosphate hydrolases"/>
    <property type="match status" value="2"/>
</dbReference>
<feature type="transmembrane region" description="Helical" evidence="9">
    <location>
        <begin position="710"/>
        <end position="730"/>
    </location>
</feature>
<dbReference type="SUPFAM" id="SSF90123">
    <property type="entry name" value="ABC transporter transmembrane region"/>
    <property type="match status" value="2"/>
</dbReference>
<comment type="subcellular location">
    <subcellularLocation>
        <location evidence="1">Membrane</location>
        <topology evidence="1">Multi-pass membrane protein</topology>
    </subcellularLocation>
</comment>
<keyword evidence="13" id="KW-1185">Reference proteome</keyword>
<dbReference type="CDD" id="cd18579">
    <property type="entry name" value="ABC_6TM_ABCC_D1"/>
    <property type="match status" value="1"/>
</dbReference>
<feature type="domain" description="ABC transmembrane type-1" evidence="11">
    <location>
        <begin position="124"/>
        <end position="407"/>
    </location>
</feature>
<evidence type="ECO:0000313" key="13">
    <source>
        <dbReference type="Proteomes" id="UP000266841"/>
    </source>
</evidence>
<reference evidence="12 13" key="1">
    <citation type="journal article" date="2012" name="Genome Biol.">
        <title>Genome and low-iron response of an oceanic diatom adapted to chronic iron limitation.</title>
        <authorList>
            <person name="Lommer M."/>
            <person name="Specht M."/>
            <person name="Roy A.S."/>
            <person name="Kraemer L."/>
            <person name="Andreson R."/>
            <person name="Gutowska M.A."/>
            <person name="Wolf J."/>
            <person name="Bergner S.V."/>
            <person name="Schilhabel M.B."/>
            <person name="Klostermeier U.C."/>
            <person name="Beiko R.G."/>
            <person name="Rosenstiel P."/>
            <person name="Hippler M."/>
            <person name="Laroche J."/>
        </authorList>
    </citation>
    <scope>NUCLEOTIDE SEQUENCE [LARGE SCALE GENOMIC DNA]</scope>
    <source>
        <strain evidence="12 13">CCMP1005</strain>
    </source>
</reference>
<evidence type="ECO:0000256" key="3">
    <source>
        <dbReference type="ARBA" id="ARBA00022448"/>
    </source>
</evidence>
<evidence type="ECO:0000256" key="6">
    <source>
        <dbReference type="ARBA" id="ARBA00022840"/>
    </source>
</evidence>
<evidence type="ECO:0000256" key="4">
    <source>
        <dbReference type="ARBA" id="ARBA00022692"/>
    </source>
</evidence>
<feature type="transmembrane region" description="Helical" evidence="9">
    <location>
        <begin position="896"/>
        <end position="918"/>
    </location>
</feature>
<dbReference type="GO" id="GO:0140359">
    <property type="term" value="F:ABC-type transporter activity"/>
    <property type="evidence" value="ECO:0007669"/>
    <property type="project" value="InterPro"/>
</dbReference>
<feature type="transmembrane region" description="Helical" evidence="9">
    <location>
        <begin position="930"/>
        <end position="950"/>
    </location>
</feature>
<keyword evidence="7 9" id="KW-1133">Transmembrane helix</keyword>
<proteinExistence type="inferred from homology"/>
<feature type="domain" description="ABC transporter" evidence="10">
    <location>
        <begin position="450"/>
        <end position="649"/>
    </location>
</feature>
<dbReference type="InterPro" id="IPR050173">
    <property type="entry name" value="ABC_transporter_C-like"/>
</dbReference>
<feature type="transmembrane region" description="Helical" evidence="9">
    <location>
        <begin position="796"/>
        <end position="826"/>
    </location>
</feature>
<feature type="transmembrane region" description="Helical" evidence="9">
    <location>
        <begin position="121"/>
        <end position="142"/>
    </location>
</feature>
<dbReference type="InterPro" id="IPR036640">
    <property type="entry name" value="ABC1_TM_sf"/>
</dbReference>
<dbReference type="Pfam" id="PF00664">
    <property type="entry name" value="ABC_membrane"/>
    <property type="match status" value="2"/>
</dbReference>
<feature type="domain" description="ABC transmembrane type-1" evidence="11">
    <location>
        <begin position="776"/>
        <end position="955"/>
    </location>
</feature>
<dbReference type="InterPro" id="IPR003439">
    <property type="entry name" value="ABC_transporter-like_ATP-bd"/>
</dbReference>
<dbReference type="AlphaFoldDB" id="K0R2R1"/>
<evidence type="ECO:0000256" key="2">
    <source>
        <dbReference type="ARBA" id="ARBA00009726"/>
    </source>
</evidence>
<dbReference type="PROSITE" id="PS00211">
    <property type="entry name" value="ABC_TRANSPORTER_1"/>
    <property type="match status" value="1"/>
</dbReference>
<dbReference type="Proteomes" id="UP000266841">
    <property type="component" value="Unassembled WGS sequence"/>
</dbReference>
<sequence>MPAVKRIGHTMCRRSTMKVVEDEISPELRRPWPEDEDPGASSLAAALSSFYNRWTYSYMNEIFAKGALQKKDRTVQLTQDDLFMTPELNEATRLNERFWVCYEETNRNFARTLWLLSKPTFIPAGVCQLFSLTAQLIIPLLVRKLLQAAEKFSGVGNIIDETKYYVLGIFLLSMTNALCTHRYQLLSYQTGIVIRTAVACAVYEHSLKLSPKGREGLTSGNVTNLVATDTQKLFEVFQQGHMIWAAPLGISIVVVILFVLIGPSSFVGAAILIGLVPLSKQVVHVIVRIRRKRVAVADERIEIINAMLQHIKVTKLNNYEDRFETRVREARAREMALIRKEQIVWGFTMVIRVFTPVVASFATYTTYVLVDEGNIMTASTVFTIALLLNMIKFPINEAGVLLSKAALGVQAMHRISMFMKREVNDAHAVSTNDVTTKQVLQVDGAFLIGRRLGDPTNNPDEVATASFTLSGIDFSVNRGEVVAVVGSVASGKSTLLQGVLGDVDQADGTTVARDDNVAYASQTPFVLSATVRQNILFGSPFDEDRYERVLDACCLRPDLLQFPAGDLTEIGERGVTMSGGQRQRVSVARAVDIRSGLLKESGVLLVTHAVHVLPQVDKILVLNEGQQVFFGTYEELQVFESNNPRHMSKLKSIRSSMNLSKMDISSKSSERHKGVCNSPAQSAVARSVDAKKGEIIAAEQREHGGAALSVWLLWFRYAGGFMFILTQVLFMTGDRGHRGIWRYFSEPAGWEPDPVLAGILRDGRVHADIPDCKKPVLHAPMSYFDTTPLGRVLNRFWLVAGQIVMISLVPYLAVVNLCIFSLYIIILRHYRWSAADLQRLDAVSRSPIQASLAEGLDGAFTIKAYGKNSFFAAQFQQHNNGNSAAMLNFVASRRWLAVRIESMGAVVILCASLFISVFTEQLGLTPGLTGLLLVWASGFTVVLSFLITSFSEAEAAITSMERMHDLEQLPQESCMETACENAVVETWPAQGELAFHDVSMRYREGLPLSLEDLSFTVEPRQRCAVVGRTGAGKSSLTAALFRLVEIERGKITLDGVDLSTLGLKDVRGRRNGMFILPQDPAVFSGTIRTNIDPFNIHEESDILNALASVKFPGAQDGVALLDKVVEEGGSNFSVGELQLLCLARAMIASPRL</sequence>
<keyword evidence="4 9" id="KW-0812">Transmembrane</keyword>
<dbReference type="OMA" id="RRRYILW"/>
<dbReference type="Pfam" id="PF00005">
    <property type="entry name" value="ABC_tran"/>
    <property type="match status" value="2"/>
</dbReference>
<organism evidence="12 13">
    <name type="scientific">Thalassiosira oceanica</name>
    <name type="common">Marine diatom</name>
    <dbReference type="NCBI Taxonomy" id="159749"/>
    <lineage>
        <taxon>Eukaryota</taxon>
        <taxon>Sar</taxon>
        <taxon>Stramenopiles</taxon>
        <taxon>Ochrophyta</taxon>
        <taxon>Bacillariophyta</taxon>
        <taxon>Coscinodiscophyceae</taxon>
        <taxon>Thalassiosirophycidae</taxon>
        <taxon>Thalassiosirales</taxon>
        <taxon>Thalassiosiraceae</taxon>
        <taxon>Thalassiosira</taxon>
    </lineage>
</organism>
<feature type="non-terminal residue" evidence="12">
    <location>
        <position position="1152"/>
    </location>
</feature>
<protein>
    <recommendedName>
        <fullName evidence="14">ABC transmembrane type-1 domain-containing protein</fullName>
    </recommendedName>
</protein>
<evidence type="ECO:0000256" key="1">
    <source>
        <dbReference type="ARBA" id="ARBA00004141"/>
    </source>
</evidence>
<evidence type="ECO:0000256" key="7">
    <source>
        <dbReference type="ARBA" id="ARBA00022989"/>
    </source>
</evidence>
<keyword evidence="5" id="KW-0547">Nucleotide-binding</keyword>
<gene>
    <name evidence="12" type="ORF">THAOC_35867</name>
</gene>
<evidence type="ECO:0000256" key="5">
    <source>
        <dbReference type="ARBA" id="ARBA00022741"/>
    </source>
</evidence>
<dbReference type="PROSITE" id="PS50893">
    <property type="entry name" value="ABC_TRANSPORTER_2"/>
    <property type="match status" value="1"/>
</dbReference>
<dbReference type="InterPro" id="IPR027417">
    <property type="entry name" value="P-loop_NTPase"/>
</dbReference>
<dbReference type="EMBL" id="AGNL01048457">
    <property type="protein sequence ID" value="EJK45519.1"/>
    <property type="molecule type" value="Genomic_DNA"/>
</dbReference>
<keyword evidence="8 9" id="KW-0472">Membrane</keyword>
<dbReference type="SUPFAM" id="SSF52540">
    <property type="entry name" value="P-loop containing nucleoside triphosphate hydrolases"/>
    <property type="match status" value="2"/>
</dbReference>
<dbReference type="OrthoDB" id="6500128at2759"/>
<dbReference type="PANTHER" id="PTHR24223:SF456">
    <property type="entry name" value="MULTIDRUG RESISTANCE-ASSOCIATED PROTEIN LETHAL(2)03659"/>
    <property type="match status" value="1"/>
</dbReference>
<evidence type="ECO:0000313" key="12">
    <source>
        <dbReference type="EMBL" id="EJK45519.1"/>
    </source>
</evidence>
<feature type="transmembrane region" description="Helical" evidence="9">
    <location>
        <begin position="242"/>
        <end position="261"/>
    </location>
</feature>
<evidence type="ECO:0000259" key="10">
    <source>
        <dbReference type="PROSITE" id="PS50893"/>
    </source>
</evidence>
<dbReference type="GO" id="GO:0016887">
    <property type="term" value="F:ATP hydrolysis activity"/>
    <property type="evidence" value="ECO:0007669"/>
    <property type="project" value="InterPro"/>
</dbReference>
<keyword evidence="6" id="KW-0067">ATP-binding</keyword>
<dbReference type="InterPro" id="IPR011527">
    <property type="entry name" value="ABC1_TM_dom"/>
</dbReference>
<name>K0R2R1_THAOC</name>
<evidence type="ECO:0000259" key="11">
    <source>
        <dbReference type="PROSITE" id="PS50929"/>
    </source>
</evidence>
<feature type="transmembrane region" description="Helical" evidence="9">
    <location>
        <begin position="267"/>
        <end position="287"/>
    </location>
</feature>
<dbReference type="PANTHER" id="PTHR24223">
    <property type="entry name" value="ATP-BINDING CASSETTE SUB-FAMILY C"/>
    <property type="match status" value="1"/>
</dbReference>
<keyword evidence="3" id="KW-0813">Transport</keyword>
<dbReference type="InterPro" id="IPR017871">
    <property type="entry name" value="ABC_transporter-like_CS"/>
</dbReference>
<dbReference type="FunFam" id="3.40.50.300:FF:004162">
    <property type="entry name" value="ATP binding cassette subfamily C member 5"/>
    <property type="match status" value="1"/>
</dbReference>
<dbReference type="GO" id="GO:0016020">
    <property type="term" value="C:membrane"/>
    <property type="evidence" value="ECO:0007669"/>
    <property type="project" value="UniProtKB-SubCell"/>
</dbReference>
<feature type="transmembrane region" description="Helical" evidence="9">
    <location>
        <begin position="343"/>
        <end position="369"/>
    </location>
</feature>
<dbReference type="eggNOG" id="KOG0054">
    <property type="taxonomic scope" value="Eukaryota"/>
</dbReference>
<evidence type="ECO:0000256" key="8">
    <source>
        <dbReference type="ARBA" id="ARBA00023136"/>
    </source>
</evidence>
<comment type="caution">
    <text evidence="12">The sequence shown here is derived from an EMBL/GenBank/DDBJ whole genome shotgun (WGS) entry which is preliminary data.</text>
</comment>
<feature type="transmembrane region" description="Helical" evidence="9">
    <location>
        <begin position="375"/>
        <end position="395"/>
    </location>
</feature>
<dbReference type="Gene3D" id="1.20.1560.10">
    <property type="entry name" value="ABC transporter type 1, transmembrane domain"/>
    <property type="match status" value="2"/>
</dbReference>
<comment type="similarity">
    <text evidence="2">Belongs to the ABC transporter superfamily. ABCC family. Conjugate transporter (TC 3.A.1.208) subfamily.</text>
</comment>
<dbReference type="GO" id="GO:0005524">
    <property type="term" value="F:ATP binding"/>
    <property type="evidence" value="ECO:0007669"/>
    <property type="project" value="UniProtKB-KW"/>
</dbReference>
<dbReference type="InterPro" id="IPR044746">
    <property type="entry name" value="ABCC_6TM_D1"/>
</dbReference>
<evidence type="ECO:0000256" key="9">
    <source>
        <dbReference type="SAM" id="Phobius"/>
    </source>
</evidence>
<evidence type="ECO:0008006" key="14">
    <source>
        <dbReference type="Google" id="ProtNLM"/>
    </source>
</evidence>